<dbReference type="PANTHER" id="PTHR45657">
    <property type="entry name" value="CRAL-TRIO DOMAIN-CONTAINING PROTEIN YKL091C-RELATED"/>
    <property type="match status" value="1"/>
</dbReference>
<sequence>MVLRNPKRIPPLMAGVAAVGLATFYLYQQSDSSISSQTDGRVHALSHPIFREPAYHFDIIKKYYPGYVAGRGRKNELVYYEECGKIDHDALLKNGVTLPILLQHYVMTTIASFELEAKEGQRMITVFDVKGTGLHFLQGGKVEFMKAASKIMQMEYSKKYDYRFAEKNQVVIMVNVAGFLTAGWRFVSKLLSRNTVEKTIILSEADTYEGLLKWIDHDNIPKRYGGGMGGEGMKDCRFTSVDEIKLRDFVMEQGDNRERQKRPV</sequence>
<name>A0A9W7GNC1_9STRA</name>
<evidence type="ECO:0000259" key="1">
    <source>
        <dbReference type="PROSITE" id="PS50191"/>
    </source>
</evidence>
<dbReference type="CDD" id="cd00170">
    <property type="entry name" value="SEC14"/>
    <property type="match status" value="1"/>
</dbReference>
<keyword evidence="3" id="KW-1185">Reference proteome</keyword>
<protein>
    <recommendedName>
        <fullName evidence="1">CRAL-TRIO domain-containing protein</fullName>
    </recommendedName>
</protein>
<comment type="caution">
    <text evidence="2">The sequence shown here is derived from an EMBL/GenBank/DDBJ whole genome shotgun (WGS) entry which is preliminary data.</text>
</comment>
<dbReference type="PROSITE" id="PS50191">
    <property type="entry name" value="CRAL_TRIO"/>
    <property type="match status" value="1"/>
</dbReference>
<dbReference type="InterPro" id="IPR036865">
    <property type="entry name" value="CRAL-TRIO_dom_sf"/>
</dbReference>
<dbReference type="OrthoDB" id="4418812at2759"/>
<dbReference type="Gene3D" id="3.40.525.10">
    <property type="entry name" value="CRAL-TRIO lipid binding domain"/>
    <property type="match status" value="1"/>
</dbReference>
<reference evidence="3" key="1">
    <citation type="journal article" date="2023" name="Commun. Biol.">
        <title>Genome analysis of Parmales, the sister group of diatoms, reveals the evolutionary specialization of diatoms from phago-mixotrophs to photoautotrophs.</title>
        <authorList>
            <person name="Ban H."/>
            <person name="Sato S."/>
            <person name="Yoshikawa S."/>
            <person name="Yamada K."/>
            <person name="Nakamura Y."/>
            <person name="Ichinomiya M."/>
            <person name="Sato N."/>
            <person name="Blanc-Mathieu R."/>
            <person name="Endo H."/>
            <person name="Kuwata A."/>
            <person name="Ogata H."/>
        </authorList>
    </citation>
    <scope>NUCLEOTIDE SEQUENCE [LARGE SCALE GENOMIC DNA]</scope>
</reference>
<dbReference type="AlphaFoldDB" id="A0A9W7GNC1"/>
<organism evidence="2 3">
    <name type="scientific">Triparma columacea</name>
    <dbReference type="NCBI Taxonomy" id="722753"/>
    <lineage>
        <taxon>Eukaryota</taxon>
        <taxon>Sar</taxon>
        <taxon>Stramenopiles</taxon>
        <taxon>Ochrophyta</taxon>
        <taxon>Bolidophyceae</taxon>
        <taxon>Parmales</taxon>
        <taxon>Triparmaceae</taxon>
        <taxon>Triparma</taxon>
    </lineage>
</organism>
<dbReference type="SMART" id="SM00516">
    <property type="entry name" value="SEC14"/>
    <property type="match status" value="1"/>
</dbReference>
<evidence type="ECO:0000313" key="2">
    <source>
        <dbReference type="EMBL" id="GMI47588.1"/>
    </source>
</evidence>
<dbReference type="InterPro" id="IPR001251">
    <property type="entry name" value="CRAL-TRIO_dom"/>
</dbReference>
<gene>
    <name evidence="2" type="ORF">TrCOL_g4647</name>
</gene>
<dbReference type="InterPro" id="IPR051026">
    <property type="entry name" value="PI/PC_transfer"/>
</dbReference>
<evidence type="ECO:0000313" key="3">
    <source>
        <dbReference type="Proteomes" id="UP001165065"/>
    </source>
</evidence>
<proteinExistence type="predicted"/>
<accession>A0A9W7GNC1</accession>
<dbReference type="SUPFAM" id="SSF52087">
    <property type="entry name" value="CRAL/TRIO domain"/>
    <property type="match status" value="1"/>
</dbReference>
<dbReference type="EMBL" id="BRYA01000351">
    <property type="protein sequence ID" value="GMI47588.1"/>
    <property type="molecule type" value="Genomic_DNA"/>
</dbReference>
<dbReference type="Pfam" id="PF00650">
    <property type="entry name" value="CRAL_TRIO"/>
    <property type="match status" value="1"/>
</dbReference>
<dbReference type="PANTHER" id="PTHR45657:SF61">
    <property type="entry name" value="CRAL-TRIO DOMAIN-CONTAINING PROTEIN"/>
    <property type="match status" value="1"/>
</dbReference>
<dbReference type="Proteomes" id="UP001165065">
    <property type="component" value="Unassembled WGS sequence"/>
</dbReference>
<feature type="domain" description="CRAL-TRIO" evidence="1">
    <location>
        <begin position="56"/>
        <end position="232"/>
    </location>
</feature>